<keyword evidence="2" id="KW-0472">Membrane</keyword>
<feature type="region of interest" description="Disordered" evidence="1">
    <location>
        <begin position="14"/>
        <end position="48"/>
    </location>
</feature>
<dbReference type="Proteomes" id="UP000504639">
    <property type="component" value="Chromosome 4"/>
</dbReference>
<evidence type="ECO:0000313" key="3">
    <source>
        <dbReference type="Proteomes" id="UP000504639"/>
    </source>
</evidence>
<organism evidence="3 5">
    <name type="scientific">Aythya fuligula</name>
    <name type="common">Tufted duck</name>
    <name type="synonym">Anas fuligula</name>
    <dbReference type="NCBI Taxonomy" id="219594"/>
    <lineage>
        <taxon>Eukaryota</taxon>
        <taxon>Metazoa</taxon>
        <taxon>Chordata</taxon>
        <taxon>Craniata</taxon>
        <taxon>Vertebrata</taxon>
        <taxon>Euteleostomi</taxon>
        <taxon>Archelosauria</taxon>
        <taxon>Archosauria</taxon>
        <taxon>Dinosauria</taxon>
        <taxon>Saurischia</taxon>
        <taxon>Theropoda</taxon>
        <taxon>Coelurosauria</taxon>
        <taxon>Aves</taxon>
        <taxon>Neognathae</taxon>
        <taxon>Galloanserae</taxon>
        <taxon>Anseriformes</taxon>
        <taxon>Anatidae</taxon>
        <taxon>Aythyinae</taxon>
        <taxon>Aythya</taxon>
    </lineage>
</organism>
<keyword evidence="3" id="KW-1185">Reference proteome</keyword>
<sequence>MLWGSRLVSHLQKQSMRPCEIPPPQHLPHAAGSNQGKRHSAYQNPWDTRSKSRAPLFLSSLTLFVWVMGLLIIRLDVTKGEESPHRPYKWTLGSWDDSKILKTSVTAGSPSFDITNCELLGTILGYGGNTEHHLCSPQRQYSWGASNAKATYWCPSSNPGKSYCNRTEYYFCPYWGCETIATPGWWSHPPDRYLNVTWIPYGCREPTYSYDGSVNNAGTCKSLRVTVLQPQDLGWLVGRIWGVRFWEPGADRGGLVFIKKERVESPPQGVGPNRVINGPKIKALPPSGPTNTPSRAENNI</sequence>
<dbReference type="Gene3D" id="3.90.310.10">
    <property type="entry name" value="ENV polyprotein, receptor-binding domain"/>
    <property type="match status" value="1"/>
</dbReference>
<evidence type="ECO:0000313" key="5">
    <source>
        <dbReference type="RefSeq" id="XP_032043305.1"/>
    </source>
</evidence>
<dbReference type="InterPro" id="IPR018154">
    <property type="entry name" value="TLV/ENV_coat_polyprotein"/>
</dbReference>
<evidence type="ECO:0000313" key="4">
    <source>
        <dbReference type="RefSeq" id="XP_032043304.1"/>
    </source>
</evidence>
<dbReference type="RefSeq" id="XP_032043305.1">
    <property type="nucleotide sequence ID" value="XM_032187414.1"/>
</dbReference>
<feature type="region of interest" description="Disordered" evidence="1">
    <location>
        <begin position="264"/>
        <end position="300"/>
    </location>
</feature>
<evidence type="ECO:0000256" key="2">
    <source>
        <dbReference type="SAM" id="Phobius"/>
    </source>
</evidence>
<dbReference type="KEGG" id="aful:116489212"/>
<feature type="compositionally biased region" description="Polar residues" evidence="1">
    <location>
        <begin position="289"/>
        <end position="300"/>
    </location>
</feature>
<accession>A0A6J3CYH0</accession>
<proteinExistence type="predicted"/>
<dbReference type="RefSeq" id="XP_032043304.1">
    <property type="nucleotide sequence ID" value="XM_032187413.1"/>
</dbReference>
<dbReference type="GeneID" id="116489212"/>
<dbReference type="SUPFAM" id="SSF49830">
    <property type="entry name" value="ENV polyprotein, receptor-binding domain"/>
    <property type="match status" value="1"/>
</dbReference>
<feature type="transmembrane region" description="Helical" evidence="2">
    <location>
        <begin position="54"/>
        <end position="73"/>
    </location>
</feature>
<name>A0A6J3CYH0_AYTFU</name>
<protein>
    <submittedName>
        <fullName evidence="4 5">Endogenous retrovirus group S71 member 1 Env polyprotein-like</fullName>
    </submittedName>
</protein>
<gene>
    <name evidence="4 5" type="primary">LOC116489212</name>
</gene>
<dbReference type="AlphaFoldDB" id="A0A6J3CYH0"/>
<dbReference type="InterPro" id="IPR008981">
    <property type="entry name" value="FMuLV_rcpt-bd"/>
</dbReference>
<keyword evidence="2" id="KW-1133">Transmembrane helix</keyword>
<dbReference type="Pfam" id="PF00429">
    <property type="entry name" value="TLV_coat"/>
    <property type="match status" value="1"/>
</dbReference>
<evidence type="ECO:0000256" key="1">
    <source>
        <dbReference type="SAM" id="MobiDB-lite"/>
    </source>
</evidence>
<reference evidence="4 5" key="1">
    <citation type="submission" date="2025-04" db="UniProtKB">
        <authorList>
            <consortium name="RefSeq"/>
        </authorList>
    </citation>
    <scope>IDENTIFICATION</scope>
    <source>
        <tissue evidence="4 5">Lung</tissue>
    </source>
</reference>
<keyword evidence="2" id="KW-0812">Transmembrane</keyword>